<organism evidence="1 2">
    <name type="scientific">Steinernema carpocapsae</name>
    <name type="common">Entomopathogenic nematode</name>
    <dbReference type="NCBI Taxonomy" id="34508"/>
    <lineage>
        <taxon>Eukaryota</taxon>
        <taxon>Metazoa</taxon>
        <taxon>Ecdysozoa</taxon>
        <taxon>Nematoda</taxon>
        <taxon>Chromadorea</taxon>
        <taxon>Rhabditida</taxon>
        <taxon>Tylenchina</taxon>
        <taxon>Panagrolaimomorpha</taxon>
        <taxon>Strongyloidoidea</taxon>
        <taxon>Steinernematidae</taxon>
        <taxon>Steinernema</taxon>
    </lineage>
</organism>
<gene>
    <name evidence="1" type="ORF">L596_026772</name>
</gene>
<keyword evidence="2" id="KW-1185">Reference proteome</keyword>
<dbReference type="AlphaFoldDB" id="A0A4U5M2C2"/>
<name>A0A4U5M2C2_STECR</name>
<reference evidence="1 2" key="1">
    <citation type="journal article" date="2015" name="Genome Biol.">
        <title>Comparative genomics of Steinernema reveals deeply conserved gene regulatory networks.</title>
        <authorList>
            <person name="Dillman A.R."/>
            <person name="Macchietto M."/>
            <person name="Porter C.F."/>
            <person name="Rogers A."/>
            <person name="Williams B."/>
            <person name="Antoshechkin I."/>
            <person name="Lee M.M."/>
            <person name="Goodwin Z."/>
            <person name="Lu X."/>
            <person name="Lewis E.E."/>
            <person name="Goodrich-Blair H."/>
            <person name="Stock S.P."/>
            <person name="Adams B.J."/>
            <person name="Sternberg P.W."/>
            <person name="Mortazavi A."/>
        </authorList>
    </citation>
    <scope>NUCLEOTIDE SEQUENCE [LARGE SCALE GENOMIC DNA]</scope>
    <source>
        <strain evidence="1 2">ALL</strain>
    </source>
</reference>
<evidence type="ECO:0000313" key="2">
    <source>
        <dbReference type="Proteomes" id="UP000298663"/>
    </source>
</evidence>
<evidence type="ECO:0000313" key="1">
    <source>
        <dbReference type="EMBL" id="TKR62868.1"/>
    </source>
</evidence>
<dbReference type="EMBL" id="AZBU02000010">
    <property type="protein sequence ID" value="TKR62868.1"/>
    <property type="molecule type" value="Genomic_DNA"/>
</dbReference>
<comment type="caution">
    <text evidence="1">The sequence shown here is derived from an EMBL/GenBank/DDBJ whole genome shotgun (WGS) entry which is preliminary data.</text>
</comment>
<protein>
    <submittedName>
        <fullName evidence="1">Uncharacterized protein</fullName>
    </submittedName>
</protein>
<dbReference type="Proteomes" id="UP000298663">
    <property type="component" value="Unassembled WGS sequence"/>
</dbReference>
<accession>A0A4U5M2C2</accession>
<sequence>MLMPLRNCWDKSLKGPSRLRNEIVDDISRQATQQMLRVGDKCDASLHVIQSFLRENVGVLLKERNTFPS</sequence>
<reference evidence="1 2" key="2">
    <citation type="journal article" date="2019" name="G3 (Bethesda)">
        <title>Hybrid Assembly of the Genome of the Entomopathogenic Nematode Steinernema carpocapsae Identifies the X-Chromosome.</title>
        <authorList>
            <person name="Serra L."/>
            <person name="Macchietto M."/>
            <person name="Macias-Munoz A."/>
            <person name="McGill C.J."/>
            <person name="Rodriguez I.M."/>
            <person name="Rodriguez B."/>
            <person name="Murad R."/>
            <person name="Mortazavi A."/>
        </authorList>
    </citation>
    <scope>NUCLEOTIDE SEQUENCE [LARGE SCALE GENOMIC DNA]</scope>
    <source>
        <strain evidence="1 2">ALL</strain>
    </source>
</reference>
<proteinExistence type="predicted"/>